<keyword evidence="1" id="KW-1133">Transmembrane helix</keyword>
<protein>
    <recommendedName>
        <fullName evidence="2">Transcobalamin-like C-terminal domain-containing protein</fullName>
    </recommendedName>
</protein>
<feature type="domain" description="Transcobalamin-like C-terminal" evidence="2">
    <location>
        <begin position="73"/>
        <end position="142"/>
    </location>
</feature>
<name>A0A1G1WKQ6_9BACT</name>
<reference evidence="3 4" key="1">
    <citation type="journal article" date="2016" name="Nat. Commun.">
        <title>Thousands of microbial genomes shed light on interconnected biogeochemical processes in an aquifer system.</title>
        <authorList>
            <person name="Anantharaman K."/>
            <person name="Brown C.T."/>
            <person name="Hug L.A."/>
            <person name="Sharon I."/>
            <person name="Castelle C.J."/>
            <person name="Probst A.J."/>
            <person name="Thomas B.C."/>
            <person name="Singh A."/>
            <person name="Wilkins M.J."/>
            <person name="Karaoz U."/>
            <person name="Brodie E.L."/>
            <person name="Williams K.H."/>
            <person name="Hubbard S.S."/>
            <person name="Banfield J.F."/>
        </authorList>
    </citation>
    <scope>NUCLEOTIDE SEQUENCE [LARGE SCALE GENOMIC DNA]</scope>
</reference>
<accession>A0A1G1WKQ6</accession>
<comment type="caution">
    <text evidence="3">The sequence shown here is derived from an EMBL/GenBank/DDBJ whole genome shotgun (WGS) entry which is preliminary data.</text>
</comment>
<dbReference type="Proteomes" id="UP000176645">
    <property type="component" value="Unassembled WGS sequence"/>
</dbReference>
<organism evidence="3 4">
    <name type="scientific">Candidatus Woykebacteria bacterium RBG_19FT_COMBO_43_10</name>
    <dbReference type="NCBI Taxonomy" id="1802598"/>
    <lineage>
        <taxon>Bacteria</taxon>
        <taxon>Candidatus Woykeibacteriota</taxon>
    </lineage>
</organism>
<proteinExistence type="predicted"/>
<dbReference type="InterPro" id="IPR027954">
    <property type="entry name" value="Transcobalamin-like_C"/>
</dbReference>
<dbReference type="EMBL" id="MHCU01000006">
    <property type="protein sequence ID" value="OGY28264.1"/>
    <property type="molecule type" value="Genomic_DNA"/>
</dbReference>
<keyword evidence="1" id="KW-0472">Membrane</keyword>
<evidence type="ECO:0000313" key="3">
    <source>
        <dbReference type="EMBL" id="OGY28264.1"/>
    </source>
</evidence>
<evidence type="ECO:0000259" key="2">
    <source>
        <dbReference type="Pfam" id="PF14478"/>
    </source>
</evidence>
<keyword evidence="1" id="KW-0812">Transmembrane</keyword>
<gene>
    <name evidence="3" type="ORF">A2Z42_01820</name>
</gene>
<evidence type="ECO:0000313" key="4">
    <source>
        <dbReference type="Proteomes" id="UP000176645"/>
    </source>
</evidence>
<dbReference type="Gene3D" id="2.170.130.30">
    <property type="match status" value="1"/>
</dbReference>
<sequence>MNFGPKHWLISIAIVIVAVMGWNLASNNQPETPQPAPTSVADTQVGAARATVTINPGNGGNVLSVQDVVAEEGETALDLTKKVADVVTSGEGEMAFVTSIDGRAADSSKNEFWELVINGEPAKVGAGSYTVQDGDKIEWRISTY</sequence>
<dbReference type="Pfam" id="PF14478">
    <property type="entry name" value="DUF4430"/>
    <property type="match status" value="1"/>
</dbReference>
<dbReference type="AlphaFoldDB" id="A0A1G1WKQ6"/>
<evidence type="ECO:0000256" key="1">
    <source>
        <dbReference type="SAM" id="Phobius"/>
    </source>
</evidence>
<feature type="transmembrane region" description="Helical" evidence="1">
    <location>
        <begin position="7"/>
        <end position="25"/>
    </location>
</feature>